<evidence type="ECO:0000313" key="1">
    <source>
        <dbReference type="EMBL" id="MEJ8476892.1"/>
    </source>
</evidence>
<keyword evidence="2" id="KW-1185">Reference proteome</keyword>
<protein>
    <submittedName>
        <fullName evidence="1">Uncharacterized protein</fullName>
    </submittedName>
</protein>
<dbReference type="RefSeq" id="WP_340277731.1">
    <property type="nucleotide sequence ID" value="NZ_JBAKIA010000031.1"/>
</dbReference>
<evidence type="ECO:0000313" key="2">
    <source>
        <dbReference type="Proteomes" id="UP001385499"/>
    </source>
</evidence>
<name>A0ABU8TSF6_9HYPH</name>
<dbReference type="Proteomes" id="UP001385499">
    <property type="component" value="Unassembled WGS sequence"/>
</dbReference>
<comment type="caution">
    <text evidence="1">The sequence shown here is derived from an EMBL/GenBank/DDBJ whole genome shotgun (WGS) entry which is preliminary data.</text>
</comment>
<organism evidence="1 2">
    <name type="scientific">Roseibium algae</name>
    <dbReference type="NCBI Taxonomy" id="3123038"/>
    <lineage>
        <taxon>Bacteria</taxon>
        <taxon>Pseudomonadati</taxon>
        <taxon>Pseudomonadota</taxon>
        <taxon>Alphaproteobacteria</taxon>
        <taxon>Hyphomicrobiales</taxon>
        <taxon>Stappiaceae</taxon>
        <taxon>Roseibium</taxon>
    </lineage>
</organism>
<accession>A0ABU8TSF6</accession>
<sequence>MRKHLSAIDALYRSAERQIGDDCLYRLLFELDVPLIEGVASGFFNEERNRSIQYGIDTSQRWNSANRFLFDVMQLGIGVEKDNARVVSAHASLVRLGLQLKNLSPSPRKKSTHALRALPSVVIEELYDVANPESPRNPFRTDKARWRNFCIVLAMLHLGLRTPTALIQPLTA</sequence>
<reference evidence="1 2" key="1">
    <citation type="submission" date="2024-02" db="EMBL/GenBank/DDBJ databases">
        <title>Roseibium algae sp. nov., isolated from marine alga (Grateloupia sp.), showing potential in myo-inositol conversion.</title>
        <authorList>
            <person name="Wang Y."/>
        </authorList>
    </citation>
    <scope>NUCLEOTIDE SEQUENCE [LARGE SCALE GENOMIC DNA]</scope>
    <source>
        <strain evidence="1 2">H3510</strain>
    </source>
</reference>
<gene>
    <name evidence="1" type="ORF">V6575_22690</name>
</gene>
<proteinExistence type="predicted"/>
<dbReference type="EMBL" id="JBAKIA010000031">
    <property type="protein sequence ID" value="MEJ8476892.1"/>
    <property type="molecule type" value="Genomic_DNA"/>
</dbReference>